<organism evidence="2 3">
    <name type="scientific">Diplocarpon rosae</name>
    <dbReference type="NCBI Taxonomy" id="946125"/>
    <lineage>
        <taxon>Eukaryota</taxon>
        <taxon>Fungi</taxon>
        <taxon>Dikarya</taxon>
        <taxon>Ascomycota</taxon>
        <taxon>Pezizomycotina</taxon>
        <taxon>Leotiomycetes</taxon>
        <taxon>Helotiales</taxon>
        <taxon>Drepanopezizaceae</taxon>
        <taxon>Diplocarpon</taxon>
    </lineage>
</organism>
<gene>
    <name evidence="2" type="ORF">QTJ16_003576</name>
</gene>
<dbReference type="Proteomes" id="UP001285354">
    <property type="component" value="Unassembled WGS sequence"/>
</dbReference>
<protein>
    <recommendedName>
        <fullName evidence="1">2EXR domain-containing protein</fullName>
    </recommendedName>
</protein>
<proteinExistence type="predicted"/>
<name>A0AAD9T1G0_9HELO</name>
<evidence type="ECO:0000313" key="3">
    <source>
        <dbReference type="Proteomes" id="UP001285354"/>
    </source>
</evidence>
<comment type="caution">
    <text evidence="2">The sequence shown here is derived from an EMBL/GenBank/DDBJ whole genome shotgun (WGS) entry which is preliminary data.</text>
</comment>
<dbReference type="PANTHER" id="PTHR35910:SF1">
    <property type="entry name" value="2EXR DOMAIN-CONTAINING PROTEIN"/>
    <property type="match status" value="1"/>
</dbReference>
<feature type="domain" description="2EXR" evidence="1">
    <location>
        <begin position="66"/>
        <end position="150"/>
    </location>
</feature>
<sequence>MRLWEEHPESLDREWQLEDDSDALLRISETEFSVNMTESKKTRHGSLESFLAKIAHTKGSQCRFTKCSVFSLEIRLIIWEYALPGSRNVAIYSSKMNNIPVLILNTDSRTLPTSYLYTNNESRNVALKFYKPLTLQFTKPIYFNFDSEVLRIDGNYELDELCGSYNEKLLSKPLASNVMA</sequence>
<evidence type="ECO:0000313" key="2">
    <source>
        <dbReference type="EMBL" id="KAK2627610.1"/>
    </source>
</evidence>
<dbReference type="InterPro" id="IPR045518">
    <property type="entry name" value="2EXR"/>
</dbReference>
<reference evidence="2" key="1">
    <citation type="submission" date="2023-06" db="EMBL/GenBank/DDBJ databases">
        <title>Draft genome of Marssonina rosae.</title>
        <authorList>
            <person name="Cheng Q."/>
        </authorList>
    </citation>
    <scope>NUCLEOTIDE SEQUENCE</scope>
    <source>
        <strain evidence="2">R4</strain>
    </source>
</reference>
<dbReference type="AlphaFoldDB" id="A0AAD9T1G0"/>
<accession>A0AAD9T1G0</accession>
<dbReference type="EMBL" id="JAUBYV010000004">
    <property type="protein sequence ID" value="KAK2627610.1"/>
    <property type="molecule type" value="Genomic_DNA"/>
</dbReference>
<dbReference type="PANTHER" id="PTHR35910">
    <property type="entry name" value="2EXR DOMAIN-CONTAINING PROTEIN"/>
    <property type="match status" value="1"/>
</dbReference>
<keyword evidence="3" id="KW-1185">Reference proteome</keyword>
<evidence type="ECO:0000259" key="1">
    <source>
        <dbReference type="Pfam" id="PF20150"/>
    </source>
</evidence>
<dbReference type="Pfam" id="PF20150">
    <property type="entry name" value="2EXR"/>
    <property type="match status" value="1"/>
</dbReference>